<dbReference type="GO" id="GO:0005829">
    <property type="term" value="C:cytosol"/>
    <property type="evidence" value="ECO:0007669"/>
    <property type="project" value="TreeGrafter"/>
</dbReference>
<feature type="chain" id="PRO_5036327489" evidence="4">
    <location>
        <begin position="17"/>
        <end position="705"/>
    </location>
</feature>
<dbReference type="PANTHER" id="PTHR42881">
    <property type="entry name" value="PROLYL ENDOPEPTIDASE"/>
    <property type="match status" value="1"/>
</dbReference>
<dbReference type="Pfam" id="PF02897">
    <property type="entry name" value="Peptidase_S9_N"/>
    <property type="match status" value="1"/>
</dbReference>
<dbReference type="EMBL" id="AP018515">
    <property type="protein sequence ID" value="BBC79136.1"/>
    <property type="molecule type" value="Genomic_DNA"/>
</dbReference>
<dbReference type="PRINTS" id="PR00862">
    <property type="entry name" value="PROLIGOPTASE"/>
</dbReference>
<evidence type="ECO:0000256" key="1">
    <source>
        <dbReference type="ARBA" id="ARBA00022670"/>
    </source>
</evidence>
<reference evidence="7 10" key="2">
    <citation type="submission" date="2018-02" db="EMBL/GenBank/DDBJ databases">
        <title>Acetobacter orientalis genome.</title>
        <authorList>
            <person name="Nakashima N."/>
            <person name="Tamura T."/>
        </authorList>
    </citation>
    <scope>NUCLEOTIDE SEQUENCE [LARGE SCALE GENOMIC DNA]</scope>
    <source>
        <strain evidence="7 10">FAN1</strain>
    </source>
</reference>
<organism evidence="7 10">
    <name type="scientific">Acetobacter orientalis</name>
    <dbReference type="NCBI Taxonomy" id="146474"/>
    <lineage>
        <taxon>Bacteria</taxon>
        <taxon>Pseudomonadati</taxon>
        <taxon>Pseudomonadota</taxon>
        <taxon>Alphaproteobacteria</taxon>
        <taxon>Acetobacterales</taxon>
        <taxon>Acetobacteraceae</taxon>
        <taxon>Acetobacter</taxon>
    </lineage>
</organism>
<keyword evidence="9" id="KW-1185">Reference proteome</keyword>
<keyword evidence="2" id="KW-0378">Hydrolase</keyword>
<dbReference type="SUPFAM" id="SSF50993">
    <property type="entry name" value="Peptidase/esterase 'gauge' domain"/>
    <property type="match status" value="1"/>
</dbReference>
<evidence type="ECO:0000256" key="2">
    <source>
        <dbReference type="ARBA" id="ARBA00022801"/>
    </source>
</evidence>
<dbReference type="Proteomes" id="UP000270034">
    <property type="component" value="Chromosome"/>
</dbReference>
<feature type="domain" description="Peptidase S9A N-terminal" evidence="6">
    <location>
        <begin position="34"/>
        <end position="423"/>
    </location>
</feature>
<sequence>MRLGCWILTWATSAMVMTGGAVHGQAQTPDNQKDYSFLNDLHGKQAMEWVQHQNHKTLSILEKDHRFKGFYKNTLAALQAPDRVPLPQLQAGGVWNFWQDAHHPHGVWRATSYRSYLSQTPKWQSKLDIDALAAKEQINWVFEGAECLAPAAEHCLVQLSNAGEDAQTLREYNTQTGQFISGGFVFPRAKQQAAWVDDNTVLVARAWGNDGATLTSSGYPFVVKAVQRGKPLEQATEVYRGRPSDMMVAPLTFTDGDGQRLVLILRNITFFETRYAVWDGAHLNWLALPPKSEVHGFAKGRLIVSVQDDWKPKGLPVVPAGSLVALDPKALEQGVEVIFTPDPSQALDQVGITKNTVLVTLLDNVRGRAMRFEPVQPGRPWSMEPLDVPDMSSVHIVAANPQSETAFLSVENYLTPQQLWLVEEQEQPKKIKAEAPCFKTSDLVMEQLWAKSADGTHIPYFAVHRKAMALTGANPTVLSAYGGFQLSYTPTYMPEVGQLWLQRGGVYVVANIRGGGEFGPQWHEAGRKAGRQKVYDDFAAVGQDLVQRHITNPQHLGIRGRSNGGLLAGVEMVQHPTQWNAVVIGVPLLDMENYETLSAGASWVAEYGSMSVPEEAEFLKKISPLRHLKPEVHYPVPFIFTATSDDRVGPLHARRFAAKMERFKKPFFYYEDIEGGHSGTVNAAEVAHERALEAVYLSQRLMDKH</sequence>
<dbReference type="GeneID" id="76203295"/>
<dbReference type="InterPro" id="IPR002470">
    <property type="entry name" value="Peptidase_S9A"/>
</dbReference>
<evidence type="ECO:0000256" key="4">
    <source>
        <dbReference type="SAM" id="SignalP"/>
    </source>
</evidence>
<dbReference type="AlphaFoldDB" id="A0A2Z5ZFD2"/>
<evidence type="ECO:0000313" key="10">
    <source>
        <dbReference type="Proteomes" id="UP000270034"/>
    </source>
</evidence>
<evidence type="ECO:0000259" key="5">
    <source>
        <dbReference type="Pfam" id="PF00326"/>
    </source>
</evidence>
<dbReference type="STRING" id="1231341.Abor_006_103"/>
<dbReference type="Gene3D" id="3.40.50.1820">
    <property type="entry name" value="alpha/beta hydrolase"/>
    <property type="match status" value="1"/>
</dbReference>
<dbReference type="Gene3D" id="2.130.10.120">
    <property type="entry name" value="Prolyl oligopeptidase, N-terminal domain"/>
    <property type="match status" value="1"/>
</dbReference>
<dbReference type="PANTHER" id="PTHR42881:SF13">
    <property type="entry name" value="PROLYL ENDOPEPTIDASE"/>
    <property type="match status" value="1"/>
</dbReference>
<gene>
    <name evidence="8" type="ORF">Abor_006_103</name>
    <name evidence="7" type="ORF">AcetOrient_orf01139</name>
</gene>
<dbReference type="RefSeq" id="WP_232015210.1">
    <property type="nucleotide sequence ID" value="NZ_BAMX01000006.1"/>
</dbReference>
<evidence type="ECO:0000313" key="7">
    <source>
        <dbReference type="EMBL" id="BBC79136.1"/>
    </source>
</evidence>
<dbReference type="GO" id="GO:0004252">
    <property type="term" value="F:serine-type endopeptidase activity"/>
    <property type="evidence" value="ECO:0007669"/>
    <property type="project" value="InterPro"/>
</dbReference>
<accession>A0A0D6NGJ8</accession>
<dbReference type="InterPro" id="IPR001375">
    <property type="entry name" value="Peptidase_S9_cat"/>
</dbReference>
<dbReference type="InterPro" id="IPR029058">
    <property type="entry name" value="AB_hydrolase_fold"/>
</dbReference>
<dbReference type="KEGG" id="aot:AcetOri_orf01139"/>
<evidence type="ECO:0000259" key="6">
    <source>
        <dbReference type="Pfam" id="PF02897"/>
    </source>
</evidence>
<reference evidence="8 9" key="1">
    <citation type="submission" date="2012-11" db="EMBL/GenBank/DDBJ databases">
        <title>Whole genome sequence of Acetobacter orientalis 21F-2.</title>
        <authorList>
            <person name="Azuma Y."/>
            <person name="Higashiura N."/>
            <person name="Hirakawa H."/>
            <person name="Matsushita K."/>
        </authorList>
    </citation>
    <scope>NUCLEOTIDE SEQUENCE [LARGE SCALE GENOMIC DNA]</scope>
    <source>
        <strain evidence="8 9">21F-2</strain>
    </source>
</reference>
<dbReference type="GO" id="GO:0070012">
    <property type="term" value="F:oligopeptidase activity"/>
    <property type="evidence" value="ECO:0007669"/>
    <property type="project" value="TreeGrafter"/>
</dbReference>
<accession>A0A2Z5ZFD2</accession>
<feature type="signal peptide" evidence="4">
    <location>
        <begin position="1"/>
        <end position="16"/>
    </location>
</feature>
<keyword evidence="3" id="KW-0720">Serine protease</keyword>
<keyword evidence="1" id="KW-0645">Protease</keyword>
<keyword evidence="4" id="KW-0732">Signal</keyword>
<dbReference type="Proteomes" id="UP000032670">
    <property type="component" value="Unassembled WGS sequence"/>
</dbReference>
<dbReference type="SUPFAM" id="SSF53474">
    <property type="entry name" value="alpha/beta-Hydrolases"/>
    <property type="match status" value="1"/>
</dbReference>
<dbReference type="Pfam" id="PF00326">
    <property type="entry name" value="Peptidase_S9"/>
    <property type="match status" value="1"/>
</dbReference>
<dbReference type="EMBL" id="BAMX01000006">
    <property type="protein sequence ID" value="GAN65149.1"/>
    <property type="molecule type" value="Genomic_DNA"/>
</dbReference>
<evidence type="ECO:0000313" key="9">
    <source>
        <dbReference type="Proteomes" id="UP000032670"/>
    </source>
</evidence>
<proteinExistence type="predicted"/>
<protein>
    <submittedName>
        <fullName evidence="7">Prolyl-oligopeptidase</fullName>
    </submittedName>
</protein>
<evidence type="ECO:0000313" key="8">
    <source>
        <dbReference type="EMBL" id="GAN65149.1"/>
    </source>
</evidence>
<dbReference type="GO" id="GO:0006508">
    <property type="term" value="P:proteolysis"/>
    <property type="evidence" value="ECO:0007669"/>
    <property type="project" value="UniProtKB-KW"/>
</dbReference>
<dbReference type="InterPro" id="IPR051167">
    <property type="entry name" value="Prolyl_oligopep/macrocyclase"/>
</dbReference>
<name>A0A2Z5ZFD2_9PROT</name>
<dbReference type="InterPro" id="IPR023302">
    <property type="entry name" value="Pept_S9A_N"/>
</dbReference>
<evidence type="ECO:0000256" key="3">
    <source>
        <dbReference type="ARBA" id="ARBA00022825"/>
    </source>
</evidence>
<feature type="domain" description="Peptidase S9 prolyl oligopeptidase catalytic" evidence="5">
    <location>
        <begin position="498"/>
        <end position="700"/>
    </location>
</feature>